<dbReference type="InterPro" id="IPR043141">
    <property type="entry name" value="Ribosomal_uL10-like_sf"/>
</dbReference>
<dbReference type="SUPFAM" id="SSF160369">
    <property type="entry name" value="Ribosomal protein L10-like"/>
    <property type="match status" value="1"/>
</dbReference>
<evidence type="ECO:0000313" key="7">
    <source>
        <dbReference type="Proteomes" id="UP000242972"/>
    </source>
</evidence>
<dbReference type="Proteomes" id="UP000242972">
    <property type="component" value="Unassembled WGS sequence"/>
</dbReference>
<dbReference type="Gene3D" id="3.30.70.1730">
    <property type="match status" value="1"/>
</dbReference>
<dbReference type="CDD" id="cd05797">
    <property type="entry name" value="Ribosomal_L10"/>
    <property type="match status" value="1"/>
</dbReference>
<proteinExistence type="inferred from homology"/>
<evidence type="ECO:0000256" key="3">
    <source>
        <dbReference type="ARBA" id="ARBA00023274"/>
    </source>
</evidence>
<dbReference type="GO" id="GO:0006412">
    <property type="term" value="P:translation"/>
    <property type="evidence" value="ECO:0007669"/>
    <property type="project" value="UniProtKB-UniRule"/>
</dbReference>
<organism evidence="6 7">
    <name type="scientific">Sulfobacillus benefaciens</name>
    <dbReference type="NCBI Taxonomy" id="453960"/>
    <lineage>
        <taxon>Bacteria</taxon>
        <taxon>Bacillati</taxon>
        <taxon>Bacillota</taxon>
        <taxon>Clostridia</taxon>
        <taxon>Eubacteriales</taxon>
        <taxon>Clostridiales Family XVII. Incertae Sedis</taxon>
        <taxon>Sulfobacillus</taxon>
    </lineage>
</organism>
<dbReference type="InterPro" id="IPR022973">
    <property type="entry name" value="Ribosomal_uL10_bac"/>
</dbReference>
<dbReference type="NCBIfam" id="NF000955">
    <property type="entry name" value="PRK00099.1-1"/>
    <property type="match status" value="1"/>
</dbReference>
<evidence type="ECO:0000256" key="4">
    <source>
        <dbReference type="ARBA" id="ARBA00035202"/>
    </source>
</evidence>
<name>A0A2T2X5B0_9FIRM</name>
<dbReference type="InterPro" id="IPR047865">
    <property type="entry name" value="Ribosomal_uL10_bac_type"/>
</dbReference>
<keyword evidence="3 5" id="KW-0687">Ribonucleoprotein</keyword>
<dbReference type="AlphaFoldDB" id="A0A2T2X5B0"/>
<comment type="subunit">
    <text evidence="5">Part of the ribosomal stalk of the 50S ribosomal subunit. The N-terminus interacts with L11 and the large rRNA to form the base of the stalk. The C-terminus forms an elongated spine to which L12 dimers bind in a sequential fashion forming a multimeric L10(L12)X complex.</text>
</comment>
<dbReference type="PANTHER" id="PTHR11560">
    <property type="entry name" value="39S RIBOSOMAL PROTEIN L10, MITOCHONDRIAL"/>
    <property type="match status" value="1"/>
</dbReference>
<dbReference type="GO" id="GO:0005840">
    <property type="term" value="C:ribosome"/>
    <property type="evidence" value="ECO:0007669"/>
    <property type="project" value="UniProtKB-KW"/>
</dbReference>
<evidence type="ECO:0000256" key="1">
    <source>
        <dbReference type="ARBA" id="ARBA00008889"/>
    </source>
</evidence>
<sequence length="176" mass="19075">MPTPQKAAIIEETRRDLETSQGVVLADYRGLTVKQFGQLRAQLGKGGVKLRVIKNTLIQRAASQVGIEGLDPYLTGPTAVAFSYDDPVAAAKLMSQAVRELRKIEIKAGILGKQTIDSRGVRDLADLPTREVLLAKVVGTLNAPIQQLAWVLNAPLGNLARALDQIRQQKEEAVEA</sequence>
<comment type="caution">
    <text evidence="6">The sequence shown here is derived from an EMBL/GenBank/DDBJ whole genome shotgun (WGS) entry which is preliminary data.</text>
</comment>
<protein>
    <recommendedName>
        <fullName evidence="4 5">Large ribosomal subunit protein uL10</fullName>
    </recommendedName>
</protein>
<keyword evidence="5" id="KW-0694">RNA-binding</keyword>
<dbReference type="EMBL" id="PXYW01000087">
    <property type="protein sequence ID" value="PSR29647.1"/>
    <property type="molecule type" value="Genomic_DNA"/>
</dbReference>
<evidence type="ECO:0000256" key="2">
    <source>
        <dbReference type="ARBA" id="ARBA00022980"/>
    </source>
</evidence>
<gene>
    <name evidence="5" type="primary">rplJ</name>
    <name evidence="6" type="ORF">C7B46_18505</name>
</gene>
<dbReference type="HAMAP" id="MF_00362">
    <property type="entry name" value="Ribosomal_uL10"/>
    <property type="match status" value="1"/>
</dbReference>
<keyword evidence="2 5" id="KW-0689">Ribosomal protein</keyword>
<dbReference type="GO" id="GO:0070180">
    <property type="term" value="F:large ribosomal subunit rRNA binding"/>
    <property type="evidence" value="ECO:0007669"/>
    <property type="project" value="UniProtKB-UniRule"/>
</dbReference>
<reference evidence="6 7" key="1">
    <citation type="journal article" date="2014" name="BMC Genomics">
        <title>Comparison of environmental and isolate Sulfobacillus genomes reveals diverse carbon, sulfur, nitrogen, and hydrogen metabolisms.</title>
        <authorList>
            <person name="Justice N.B."/>
            <person name="Norman A."/>
            <person name="Brown C.T."/>
            <person name="Singh A."/>
            <person name="Thomas B.C."/>
            <person name="Banfield J.F."/>
        </authorList>
    </citation>
    <scope>NUCLEOTIDE SEQUENCE [LARGE SCALE GENOMIC DNA]</scope>
    <source>
        <strain evidence="6">AMDSBA4</strain>
    </source>
</reference>
<keyword evidence="5" id="KW-0699">rRNA-binding</keyword>
<dbReference type="InterPro" id="IPR001790">
    <property type="entry name" value="Ribosomal_uL10"/>
</dbReference>
<comment type="function">
    <text evidence="5">Forms part of the ribosomal stalk, playing a central role in the interaction of the ribosome with GTP-bound translation factors.</text>
</comment>
<accession>A0A2T2X5B0</accession>
<dbReference type="Gene3D" id="6.10.250.290">
    <property type="match status" value="1"/>
</dbReference>
<comment type="similarity">
    <text evidence="1 5">Belongs to the universal ribosomal protein uL10 family.</text>
</comment>
<dbReference type="Pfam" id="PF00466">
    <property type="entry name" value="Ribosomal_L10"/>
    <property type="match status" value="1"/>
</dbReference>
<evidence type="ECO:0000256" key="5">
    <source>
        <dbReference type="HAMAP-Rule" id="MF_00362"/>
    </source>
</evidence>
<dbReference type="GO" id="GO:1990904">
    <property type="term" value="C:ribonucleoprotein complex"/>
    <property type="evidence" value="ECO:0007669"/>
    <property type="project" value="UniProtKB-KW"/>
</dbReference>
<evidence type="ECO:0000313" key="6">
    <source>
        <dbReference type="EMBL" id="PSR29647.1"/>
    </source>
</evidence>